<dbReference type="Proteomes" id="UP001175228">
    <property type="component" value="Unassembled WGS sequence"/>
</dbReference>
<accession>A0AA39Q726</accession>
<dbReference type="EMBL" id="JAUEPU010000014">
    <property type="protein sequence ID" value="KAK0496989.1"/>
    <property type="molecule type" value="Genomic_DNA"/>
</dbReference>
<feature type="non-terminal residue" evidence="2">
    <location>
        <position position="338"/>
    </location>
</feature>
<proteinExistence type="predicted"/>
<sequence>CDDTYIDGTSKPKDVPHGSYSHAEKIRAMAHYGFKKILRTGEVPWHQIEGSNGPTGHWVGNPAISEIVSTYMVSLHRRKVQQGETPQSSRAIRPEDLLKLWQENTKPNNFQPGFLPNGPGSWGGGITRCALHAIYTIAFCCLLRFDEVLKIQAHNIAYLDATTISITLPFCKTSQYGQIEPFVLKEMPSTMAHLCPVRALAEWLAEACIKTGYLFWKIGAHDRVITTNEPMVCPALQTSDAFLDFFRHNLLDIGLDPYVYSTHSFHHGGCQWLSVHLWWGLRQICEWGGWSAEFTHLTIVKYLISWNDTPMLHRDQFFDFSRPPTVKCHSCGQSCHCA</sequence>
<evidence type="ECO:0000313" key="2">
    <source>
        <dbReference type="EMBL" id="KAK0496989.1"/>
    </source>
</evidence>
<organism evidence="2 3">
    <name type="scientific">Armillaria luteobubalina</name>
    <dbReference type="NCBI Taxonomy" id="153913"/>
    <lineage>
        <taxon>Eukaryota</taxon>
        <taxon>Fungi</taxon>
        <taxon>Dikarya</taxon>
        <taxon>Basidiomycota</taxon>
        <taxon>Agaricomycotina</taxon>
        <taxon>Agaricomycetes</taxon>
        <taxon>Agaricomycetidae</taxon>
        <taxon>Agaricales</taxon>
        <taxon>Marasmiineae</taxon>
        <taxon>Physalacriaceae</taxon>
        <taxon>Armillaria</taxon>
    </lineage>
</organism>
<evidence type="ECO:0008006" key="4">
    <source>
        <dbReference type="Google" id="ProtNLM"/>
    </source>
</evidence>
<dbReference type="InterPro" id="IPR052925">
    <property type="entry name" value="Phage_Integrase-like_Recomb"/>
</dbReference>
<evidence type="ECO:0000256" key="1">
    <source>
        <dbReference type="ARBA" id="ARBA00023172"/>
    </source>
</evidence>
<dbReference type="AlphaFoldDB" id="A0AA39Q726"/>
<dbReference type="InterPro" id="IPR011010">
    <property type="entry name" value="DNA_brk_join_enz"/>
</dbReference>
<dbReference type="GO" id="GO:0003677">
    <property type="term" value="F:DNA binding"/>
    <property type="evidence" value="ECO:0007669"/>
    <property type="project" value="InterPro"/>
</dbReference>
<dbReference type="GO" id="GO:0015074">
    <property type="term" value="P:DNA integration"/>
    <property type="evidence" value="ECO:0007669"/>
    <property type="project" value="InterPro"/>
</dbReference>
<dbReference type="PANTHER" id="PTHR34605">
    <property type="entry name" value="PHAGE_INTEGRASE DOMAIN-CONTAINING PROTEIN"/>
    <property type="match status" value="1"/>
</dbReference>
<name>A0AA39Q726_9AGAR</name>
<reference evidence="2" key="1">
    <citation type="submission" date="2023-06" db="EMBL/GenBank/DDBJ databases">
        <authorList>
            <consortium name="Lawrence Berkeley National Laboratory"/>
            <person name="Ahrendt S."/>
            <person name="Sahu N."/>
            <person name="Indic B."/>
            <person name="Wong-Bajracharya J."/>
            <person name="Merenyi Z."/>
            <person name="Ke H.-M."/>
            <person name="Monk M."/>
            <person name="Kocsube S."/>
            <person name="Drula E."/>
            <person name="Lipzen A."/>
            <person name="Balint B."/>
            <person name="Henrissat B."/>
            <person name="Andreopoulos B."/>
            <person name="Martin F.M."/>
            <person name="Harder C.B."/>
            <person name="Rigling D."/>
            <person name="Ford K.L."/>
            <person name="Foster G.D."/>
            <person name="Pangilinan J."/>
            <person name="Papanicolaou A."/>
            <person name="Barry K."/>
            <person name="LaButti K."/>
            <person name="Viragh M."/>
            <person name="Koriabine M."/>
            <person name="Yan M."/>
            <person name="Riley R."/>
            <person name="Champramary S."/>
            <person name="Plett K.L."/>
            <person name="Tsai I.J."/>
            <person name="Slot J."/>
            <person name="Sipos G."/>
            <person name="Plett J."/>
            <person name="Nagy L.G."/>
            <person name="Grigoriev I.V."/>
        </authorList>
    </citation>
    <scope>NUCLEOTIDE SEQUENCE</scope>
    <source>
        <strain evidence="2">HWK02</strain>
    </source>
</reference>
<evidence type="ECO:0000313" key="3">
    <source>
        <dbReference type="Proteomes" id="UP001175228"/>
    </source>
</evidence>
<dbReference type="InterPro" id="IPR013762">
    <property type="entry name" value="Integrase-like_cat_sf"/>
</dbReference>
<dbReference type="Gene3D" id="1.10.443.10">
    <property type="entry name" value="Intergrase catalytic core"/>
    <property type="match status" value="1"/>
</dbReference>
<gene>
    <name evidence="2" type="ORF">EDD18DRAFT_1036964</name>
</gene>
<protein>
    <recommendedName>
        <fullName evidence="4">DNA breaking-rejoining enzyme</fullName>
    </recommendedName>
</protein>
<dbReference type="SUPFAM" id="SSF56349">
    <property type="entry name" value="DNA breaking-rejoining enzymes"/>
    <property type="match status" value="1"/>
</dbReference>
<dbReference type="GO" id="GO:0006310">
    <property type="term" value="P:DNA recombination"/>
    <property type="evidence" value="ECO:0007669"/>
    <property type="project" value="UniProtKB-KW"/>
</dbReference>
<comment type="caution">
    <text evidence="2">The sequence shown here is derived from an EMBL/GenBank/DDBJ whole genome shotgun (WGS) entry which is preliminary data.</text>
</comment>
<dbReference type="PANTHER" id="PTHR34605:SF4">
    <property type="entry name" value="DNA ADENINE METHYLTRANSFERASE"/>
    <property type="match status" value="1"/>
</dbReference>
<keyword evidence="3" id="KW-1185">Reference proteome</keyword>
<feature type="non-terminal residue" evidence="2">
    <location>
        <position position="1"/>
    </location>
</feature>
<keyword evidence="1" id="KW-0233">DNA recombination</keyword>